<reference evidence="1 2" key="1">
    <citation type="submission" date="2020-06" db="EMBL/GenBank/DDBJ databases">
        <authorList>
            <person name="Astarita V."/>
            <person name="Brady F.L."/>
            <person name="Dana G."/>
            <person name="Kearney B."/>
            <person name="Murphy M."/>
            <person name="Patel P."/>
            <person name="Pellegrino S."/>
            <person name="Rivera M."/>
            <person name="Scipioni M.L."/>
            <person name="Shalders W."/>
            <person name="Simms N.M."/>
            <person name="Valenti A.J."/>
            <person name="Vitarbo L."/>
            <person name="Merkhofer E.C."/>
            <person name="Garlena R.A."/>
            <person name="Russell D.A."/>
            <person name="Pope W.H."/>
            <person name="Jacobs-Sera D."/>
            <person name="Hatfull G.F."/>
        </authorList>
    </citation>
    <scope>NUCLEOTIDE SEQUENCE [LARGE SCALE GENOMIC DNA]</scope>
</reference>
<dbReference type="KEGG" id="vg:77929174"/>
<sequence>MRSQLITAREMANGRGLYLRVQHLNRRVVTSGGDVTEYQNVALGVSASGPGVWSDFRACVVDRAGWVESELWEFDRFDSTFGEKVERKTYRVDRIDTFPMARLDELYLLVTWVQPLDKGLRSAALRCPILREDDRPHVESFHWYRTHRLRAWAQRTFPEGFDEAPLGQWKPVVLHDYSPTQVPGFPRPAE</sequence>
<dbReference type="EMBL" id="MT639650">
    <property type="protein sequence ID" value="QNJ56295.1"/>
    <property type="molecule type" value="Genomic_DNA"/>
</dbReference>
<dbReference type="RefSeq" id="YP_010653341.1">
    <property type="nucleotide sequence ID" value="NC_070796.1"/>
</dbReference>
<organism evidence="1 2">
    <name type="scientific">Gordonia phage Ohgeesy</name>
    <dbReference type="NCBI Taxonomy" id="2762412"/>
    <lineage>
        <taxon>Viruses</taxon>
        <taxon>Duplodnaviria</taxon>
        <taxon>Heunggongvirae</taxon>
        <taxon>Uroviricota</taxon>
        <taxon>Caudoviricetes</taxon>
        <taxon>Nymbaxtervirinae</taxon>
        <taxon>Baxterfoxvirus</taxon>
        <taxon>Baxterfoxvirus ohgeesy</taxon>
    </lineage>
</organism>
<proteinExistence type="predicted"/>
<dbReference type="Proteomes" id="UP000515937">
    <property type="component" value="Segment"/>
</dbReference>
<evidence type="ECO:0000313" key="1">
    <source>
        <dbReference type="EMBL" id="QNJ56295.1"/>
    </source>
</evidence>
<dbReference type="GeneID" id="77929174"/>
<accession>A0A7G8LGC3</accession>
<keyword evidence="2" id="KW-1185">Reference proteome</keyword>
<protein>
    <submittedName>
        <fullName evidence="1">Uncharacterized protein</fullName>
    </submittedName>
</protein>
<gene>
    <name evidence="1" type="primary">66</name>
    <name evidence="1" type="ORF">SEA_OHGEESY_66</name>
</gene>
<evidence type="ECO:0000313" key="2">
    <source>
        <dbReference type="Proteomes" id="UP000515937"/>
    </source>
</evidence>
<name>A0A7G8LGC3_9CAUD</name>